<proteinExistence type="predicted"/>
<dbReference type="eggNOG" id="COG1136">
    <property type="taxonomic scope" value="Bacteria"/>
</dbReference>
<dbReference type="KEGG" id="tra:Trad_1012"/>
<dbReference type="HOGENOM" id="CLU_655429_0_0_0"/>
<organism evidence="4 5">
    <name type="scientific">Truepera radiovictrix (strain DSM 17093 / CIP 108686 / LMG 22925 / RQ-24)</name>
    <dbReference type="NCBI Taxonomy" id="649638"/>
    <lineage>
        <taxon>Bacteria</taxon>
        <taxon>Thermotogati</taxon>
        <taxon>Deinococcota</taxon>
        <taxon>Deinococci</taxon>
        <taxon>Trueperales</taxon>
        <taxon>Trueperaceae</taxon>
        <taxon>Truepera</taxon>
    </lineage>
</organism>
<dbReference type="SUPFAM" id="SSF52540">
    <property type="entry name" value="P-loop containing nucleoside triphosphate hydrolases"/>
    <property type="match status" value="1"/>
</dbReference>
<evidence type="ECO:0000256" key="1">
    <source>
        <dbReference type="ARBA" id="ARBA00022741"/>
    </source>
</evidence>
<keyword evidence="2" id="KW-0067">ATP-binding</keyword>
<dbReference type="EMBL" id="CP002049">
    <property type="protein sequence ID" value="ADI14139.1"/>
    <property type="molecule type" value="Genomic_DNA"/>
</dbReference>
<dbReference type="Proteomes" id="UP000000379">
    <property type="component" value="Chromosome"/>
</dbReference>
<dbReference type="Pfam" id="PF00005">
    <property type="entry name" value="ABC_tran"/>
    <property type="match status" value="1"/>
</dbReference>
<dbReference type="GO" id="GO:0016887">
    <property type="term" value="F:ATP hydrolysis activity"/>
    <property type="evidence" value="ECO:0007669"/>
    <property type="project" value="InterPro"/>
</dbReference>
<dbReference type="SMART" id="SM00382">
    <property type="entry name" value="AAA"/>
    <property type="match status" value="1"/>
</dbReference>
<gene>
    <name evidence="4" type="ordered locus">Trad_1012</name>
</gene>
<dbReference type="InterPro" id="IPR027417">
    <property type="entry name" value="P-loop_NTPase"/>
</dbReference>
<dbReference type="PANTHER" id="PTHR24220">
    <property type="entry name" value="IMPORT ATP-BINDING PROTEIN"/>
    <property type="match status" value="1"/>
</dbReference>
<dbReference type="GO" id="GO:0005524">
    <property type="term" value="F:ATP binding"/>
    <property type="evidence" value="ECO:0007669"/>
    <property type="project" value="UniProtKB-KW"/>
</dbReference>
<dbReference type="GO" id="GO:0005886">
    <property type="term" value="C:plasma membrane"/>
    <property type="evidence" value="ECO:0007669"/>
    <property type="project" value="TreeGrafter"/>
</dbReference>
<dbReference type="Gene3D" id="3.40.50.300">
    <property type="entry name" value="P-loop containing nucleotide triphosphate hydrolases"/>
    <property type="match status" value="1"/>
</dbReference>
<evidence type="ECO:0000313" key="5">
    <source>
        <dbReference type="Proteomes" id="UP000000379"/>
    </source>
</evidence>
<reference evidence="5" key="1">
    <citation type="submission" date="2010-05" db="EMBL/GenBank/DDBJ databases">
        <title>The complete genome of Truepera radiovictris DSM 17093.</title>
        <authorList>
            <consortium name="US DOE Joint Genome Institute (JGI-PGF)"/>
            <person name="Lucas S."/>
            <person name="Copeland A."/>
            <person name="Lapidus A."/>
            <person name="Glavina del Rio T."/>
            <person name="Dalin E."/>
            <person name="Tice H."/>
            <person name="Bruce D."/>
            <person name="Goodwin L."/>
            <person name="Pitluck S."/>
            <person name="Kyrpides N."/>
            <person name="Mavromatis K."/>
            <person name="Ovchinnikova G."/>
            <person name="Munk A.C."/>
            <person name="Detter J.C."/>
            <person name="Han C."/>
            <person name="Tapia R."/>
            <person name="Land M."/>
            <person name="Hauser L."/>
            <person name="Markowitz V."/>
            <person name="Cheng J.-F."/>
            <person name="Hugenholtz P."/>
            <person name="Woyke T."/>
            <person name="Wu D."/>
            <person name="Tindall B."/>
            <person name="Pomrenke H.G."/>
            <person name="Brambilla E."/>
            <person name="Klenk H.-P."/>
            <person name="Eisen J.A."/>
        </authorList>
    </citation>
    <scope>NUCLEOTIDE SEQUENCE [LARGE SCALE GENOMIC DNA]</scope>
    <source>
        <strain evidence="5">DSM 17093 / CIP 108686 / LMG 22925 / RQ-24</strain>
    </source>
</reference>
<keyword evidence="5" id="KW-1185">Reference proteome</keyword>
<evidence type="ECO:0000259" key="3">
    <source>
        <dbReference type="PROSITE" id="PS50893"/>
    </source>
</evidence>
<dbReference type="InterPro" id="IPR003439">
    <property type="entry name" value="ABC_transporter-like_ATP-bd"/>
</dbReference>
<reference evidence="4 5" key="2">
    <citation type="journal article" date="2011" name="Stand. Genomic Sci.">
        <title>Complete genome sequence of Truepera radiovictrix type strain (RQ-24).</title>
        <authorList>
            <person name="Ivanova N."/>
            <person name="Rohde C."/>
            <person name="Munk C."/>
            <person name="Nolan M."/>
            <person name="Lucas S."/>
            <person name="Del Rio T.G."/>
            <person name="Tice H."/>
            <person name="Deshpande S."/>
            <person name="Cheng J.F."/>
            <person name="Tapia R."/>
            <person name="Han C."/>
            <person name="Goodwin L."/>
            <person name="Pitluck S."/>
            <person name="Liolios K."/>
            <person name="Mavromatis K."/>
            <person name="Mikhailova N."/>
            <person name="Pati A."/>
            <person name="Chen A."/>
            <person name="Palaniappan K."/>
            <person name="Land M."/>
            <person name="Hauser L."/>
            <person name="Chang Y.J."/>
            <person name="Jeffries C.D."/>
            <person name="Brambilla E."/>
            <person name="Rohde M."/>
            <person name="Goker M."/>
            <person name="Tindall B.J."/>
            <person name="Woyke T."/>
            <person name="Bristow J."/>
            <person name="Eisen J.A."/>
            <person name="Markowitz V."/>
            <person name="Hugenholtz P."/>
            <person name="Kyrpides N.C."/>
            <person name="Klenk H.P."/>
            <person name="Lapidus A."/>
        </authorList>
    </citation>
    <scope>NUCLEOTIDE SEQUENCE [LARGE SCALE GENOMIC DNA]</scope>
    <source>
        <strain evidence="5">DSM 17093 / CIP 108686 / LMG 22925 / RQ-24</strain>
    </source>
</reference>
<dbReference type="AlphaFoldDB" id="D7CVB1"/>
<accession>D7CVB1</accession>
<feature type="domain" description="ABC transporter" evidence="3">
    <location>
        <begin position="6"/>
        <end position="240"/>
    </location>
</feature>
<dbReference type="STRING" id="649638.Trad_1012"/>
<evidence type="ECO:0000256" key="2">
    <source>
        <dbReference type="ARBA" id="ARBA00022840"/>
    </source>
</evidence>
<dbReference type="InterPro" id="IPR015854">
    <property type="entry name" value="ABC_transpr_LolD-like"/>
</dbReference>
<evidence type="ECO:0000313" key="4">
    <source>
        <dbReference type="EMBL" id="ADI14139.1"/>
    </source>
</evidence>
<sequence length="419" mass="45686">MKAPYIALEGVSKAYKTREVLTSICLEVDRGDFVAIEGGPESGKSTLLSLIGLLDTPSSGAYRLEGRSVAGLSDTQRARLRNRTFGFVFQTPTLLPQLSAWQNVARPLLYAGVARRERQRRALELLEALDLADRAHLRPAHLSFEAQRRVALARALVNDPPILLLDEPTSRLTAAQWEPLLKLVEARHRAGATVLLTTRDPAVAARSSTRYVLDGGRLEPVAPEGTGGTETPSEALRLYALGSPQVFYRGRLSLAPRQLDILALLAAHPEGLSGERLLLLTYGDAGKMATLKASLSRLRQSIPITNRPYRLGVACYVDFTEVTELVKRGEVAAAVQRYRGDLLPASDAPGVVELRETLLEALRQAALASEDADAVFALAETQGDDLELWEAALDLLPTDNPKVALAQAHLKRVEKAWED</sequence>
<dbReference type="GO" id="GO:0022857">
    <property type="term" value="F:transmembrane transporter activity"/>
    <property type="evidence" value="ECO:0007669"/>
    <property type="project" value="TreeGrafter"/>
</dbReference>
<name>D7CVB1_TRURR</name>
<protein>
    <submittedName>
        <fullName evidence="4">ABC transporter related protein</fullName>
    </submittedName>
</protein>
<dbReference type="PROSITE" id="PS50893">
    <property type="entry name" value="ABC_TRANSPORTER_2"/>
    <property type="match status" value="1"/>
</dbReference>
<dbReference type="PANTHER" id="PTHR24220:SF86">
    <property type="entry name" value="ABC TRANSPORTER ABCH.1"/>
    <property type="match status" value="1"/>
</dbReference>
<dbReference type="InterPro" id="IPR003593">
    <property type="entry name" value="AAA+_ATPase"/>
</dbReference>
<keyword evidence="1" id="KW-0547">Nucleotide-binding</keyword>